<gene>
    <name evidence="2" type="ORF">K466DRAFT_666587</name>
</gene>
<organism evidence="2 3">
    <name type="scientific">Polyporus arcularius HHB13444</name>
    <dbReference type="NCBI Taxonomy" id="1314778"/>
    <lineage>
        <taxon>Eukaryota</taxon>
        <taxon>Fungi</taxon>
        <taxon>Dikarya</taxon>
        <taxon>Basidiomycota</taxon>
        <taxon>Agaricomycotina</taxon>
        <taxon>Agaricomycetes</taxon>
        <taxon>Polyporales</taxon>
        <taxon>Polyporaceae</taxon>
        <taxon>Polyporus</taxon>
    </lineage>
</organism>
<evidence type="ECO:0000313" key="2">
    <source>
        <dbReference type="EMBL" id="TFK82317.1"/>
    </source>
</evidence>
<feature type="region of interest" description="Disordered" evidence="1">
    <location>
        <begin position="1042"/>
        <end position="1084"/>
    </location>
</feature>
<name>A0A5C3P0G9_9APHY</name>
<sequence length="1372" mass="152208">MNMAGDTVPLRPGKNWKPVHIPGRAACQAQLYSIQSHSKLPRGVPINRILIALVDTREKQMRLTYEKARKLTFPQGTKEGLKSAGYEILVPGSYVLLRDMWGSGKEEDDDIAMVVPALEVLAPFKEDMDKARDEALGDPKNRDLSKARLDERGEWKGGVRFEHSRLAVNIEGAERCYPLGQTYQAQRKLAGPAVGAKVTKGEVTRHHKLRQFVLKASTRAAIAALEASDPGLAKVQQRQADNINAPRLGDACNYAFRGVQMNLAATQKARAGSGSLRGEMGSFGLPHADDNDSPGAMTVLLANSHLADGVQPGYFLNVELGLAVELSGFVACCFSGLRQHGGYPPMDFTGNDPEPWSYRFVVVCYPPKQMVDGDTSLSLGALPKDRMFHMPPEMIHPKYDGKASSTNNATWITSGPHLTDDSAYLQWYYQAQCQQLAFFHRQVKAHSDMKLDLDALSKVFYYEDEGGRKTYPQPWRLRPEEANFPARAQAMKEWDEFKAKKAKFLPFMYRAGRTPAAVVVMPSADTDTGAHSDKGTSSKRKRASNESRDEQDVQPGSSKRQKNPTDEPAGIAKKSTSKQSAATPLTSAPKERQPPRPRNARRSSMEQVYIPAKEVQAAKQAARTESEGNEQGQAVNTYNLLSETGGNAVHDWTIHIDTPEYDMAVELMENIEDLYASDSDSISVSQFGEWHQQAEEEQMAEASTLVQSVPDSPHFQPVLDVFSLGSLLAEYNVIAGLASDLSKMPPRSVPPQAVEQFLRSFGEDDRTQPQFALQLTRMWSSHKARSATADAFDLTLAMERRDIMLASAMAWYWLTQECASSVLLYASYMQDDPSSLDGCELWLAQLTRDVYLKLFRRIPDRLVHPSHYFPNCPSAMSAAYISRQATDCTPSTVCVQTITLLRGWLNFPTTSELLSAYFVLHLLDICGGNLDVLLLRGVWRPYKQIKASVLDMRMQRCSSLRLSHLVPFTDALHNLPLADESSTERAVLYQISAAVERCTPYIPSFTNVSSAMSRMPGPYPLPDNNVPATSLRTGFYGAPSFESSLSPAPPDASSSSLLSTPRPQASALSSRPSSPTTSLPPSHTRESGLEALIEFFQDLLPLARGEHPVSAIQQLVASDTDYYLPFRNLAPTRRAVMGSTGPFHSANVRSPGAFPSCVISRALTFNTPAVKDDGNPTLFINEAAWDAFKAQHRFSEKDKASRKYFFNVTCYGSAQGTRHQGMKDVDVYFAAEKDWKKLLEDCGGKVPFLQFFRWAKQQVKRKDKKTQKLRAQARLPLIGVVASPTVEEVATVIHQNGKGSRTGLVETGQITSIHASREETIEALQVIMDHFEEMIDEEARKLVGWDAIMAEHLLCKYQRVVHDLADFKGKHM</sequence>
<evidence type="ECO:0000256" key="1">
    <source>
        <dbReference type="SAM" id="MobiDB-lite"/>
    </source>
</evidence>
<keyword evidence="3" id="KW-1185">Reference proteome</keyword>
<proteinExistence type="predicted"/>
<feature type="region of interest" description="Disordered" evidence="1">
    <location>
        <begin position="523"/>
        <end position="608"/>
    </location>
</feature>
<dbReference type="EMBL" id="ML211498">
    <property type="protein sequence ID" value="TFK82317.1"/>
    <property type="molecule type" value="Genomic_DNA"/>
</dbReference>
<protein>
    <submittedName>
        <fullName evidence="2">Uncharacterized protein</fullName>
    </submittedName>
</protein>
<accession>A0A5C3P0G9</accession>
<feature type="compositionally biased region" description="Polar residues" evidence="1">
    <location>
        <begin position="577"/>
        <end position="586"/>
    </location>
</feature>
<reference evidence="2 3" key="1">
    <citation type="journal article" date="2019" name="Nat. Ecol. Evol.">
        <title>Megaphylogeny resolves global patterns of mushroom evolution.</title>
        <authorList>
            <person name="Varga T."/>
            <person name="Krizsan K."/>
            <person name="Foldi C."/>
            <person name="Dima B."/>
            <person name="Sanchez-Garcia M."/>
            <person name="Sanchez-Ramirez S."/>
            <person name="Szollosi G.J."/>
            <person name="Szarkandi J.G."/>
            <person name="Papp V."/>
            <person name="Albert L."/>
            <person name="Andreopoulos W."/>
            <person name="Angelini C."/>
            <person name="Antonin V."/>
            <person name="Barry K.W."/>
            <person name="Bougher N.L."/>
            <person name="Buchanan P."/>
            <person name="Buyck B."/>
            <person name="Bense V."/>
            <person name="Catcheside P."/>
            <person name="Chovatia M."/>
            <person name="Cooper J."/>
            <person name="Damon W."/>
            <person name="Desjardin D."/>
            <person name="Finy P."/>
            <person name="Geml J."/>
            <person name="Haridas S."/>
            <person name="Hughes K."/>
            <person name="Justo A."/>
            <person name="Karasinski D."/>
            <person name="Kautmanova I."/>
            <person name="Kiss B."/>
            <person name="Kocsube S."/>
            <person name="Kotiranta H."/>
            <person name="LaButti K.M."/>
            <person name="Lechner B.E."/>
            <person name="Liimatainen K."/>
            <person name="Lipzen A."/>
            <person name="Lukacs Z."/>
            <person name="Mihaltcheva S."/>
            <person name="Morgado L.N."/>
            <person name="Niskanen T."/>
            <person name="Noordeloos M.E."/>
            <person name="Ohm R.A."/>
            <person name="Ortiz-Santana B."/>
            <person name="Ovrebo C."/>
            <person name="Racz N."/>
            <person name="Riley R."/>
            <person name="Savchenko A."/>
            <person name="Shiryaev A."/>
            <person name="Soop K."/>
            <person name="Spirin V."/>
            <person name="Szebenyi C."/>
            <person name="Tomsovsky M."/>
            <person name="Tulloss R.E."/>
            <person name="Uehling J."/>
            <person name="Grigoriev I.V."/>
            <person name="Vagvolgyi C."/>
            <person name="Papp T."/>
            <person name="Martin F.M."/>
            <person name="Miettinen O."/>
            <person name="Hibbett D.S."/>
            <person name="Nagy L.G."/>
        </authorList>
    </citation>
    <scope>NUCLEOTIDE SEQUENCE [LARGE SCALE GENOMIC DNA]</scope>
    <source>
        <strain evidence="2 3">HHB13444</strain>
    </source>
</reference>
<dbReference type="Proteomes" id="UP000308197">
    <property type="component" value="Unassembled WGS sequence"/>
</dbReference>
<evidence type="ECO:0000313" key="3">
    <source>
        <dbReference type="Proteomes" id="UP000308197"/>
    </source>
</evidence>
<dbReference type="InParanoid" id="A0A5C3P0G9"/>
<feature type="compositionally biased region" description="Low complexity" evidence="1">
    <location>
        <begin position="1043"/>
        <end position="1082"/>
    </location>
</feature>